<keyword evidence="3" id="KW-1185">Reference proteome</keyword>
<feature type="domain" description="NADP-dependent oxidoreductase" evidence="1">
    <location>
        <begin position="46"/>
        <end position="340"/>
    </location>
</feature>
<dbReference type="InterPro" id="IPR020471">
    <property type="entry name" value="AKR"/>
</dbReference>
<dbReference type="InterPro" id="IPR023210">
    <property type="entry name" value="NADP_OxRdtase_dom"/>
</dbReference>
<reference evidence="2 3" key="1">
    <citation type="submission" date="2024-03" db="EMBL/GenBank/DDBJ databases">
        <title>Aureococcus anophagefferens CCMP1851 and Kratosvirus quantuckense: Draft genome of a second virus-susceptible host strain in the model system.</title>
        <authorList>
            <person name="Chase E."/>
            <person name="Truchon A.R."/>
            <person name="Schepens W."/>
            <person name="Wilhelm S.W."/>
        </authorList>
    </citation>
    <scope>NUCLEOTIDE SEQUENCE [LARGE SCALE GENOMIC DNA]</scope>
    <source>
        <strain evidence="2 3">CCMP1851</strain>
    </source>
</reference>
<sequence length="380" mass="41409">MMRALSALTLTSRAMSARALAPELTRTALAPTVTLASGYEMPVVALGTWKAPAGQTGAAVEAAIKAGYRNIDAANDYNNEPEVGAAIKKCIAEGVVTRDELFVQCKLWNANHRPEHVVVDLAQSLEDLQLDYVDSYVIHWPQACPASGLQASTRVDGADARHYSENPMRFLCSLGYFSSDEGSHYTETWRAMEALVAAGKCRSIGLSNFNKAQLEEVVAMAKVPVSILQNECHPYLQQKDLVDVCRTHGVAFQAFSPLGSGDTNLAVGPSPTGTTPLKDPVVNAIADRAGKDAGQVILKHAIARGIAVVTKSVTKARVESNFELFDWDLSPEDTKLMDGLNCGWRHLHWRETSHHPDYPFRDELPFGYELEKVSNFAPGQ</sequence>
<dbReference type="CDD" id="cd19071">
    <property type="entry name" value="AKR_AKR1-5-like"/>
    <property type="match status" value="1"/>
</dbReference>
<dbReference type="PROSITE" id="PS00062">
    <property type="entry name" value="ALDOKETO_REDUCTASE_2"/>
    <property type="match status" value="1"/>
</dbReference>
<dbReference type="PRINTS" id="PR00069">
    <property type="entry name" value="ALDKETRDTASE"/>
</dbReference>
<protein>
    <submittedName>
        <fullName evidence="2">Aldo-keto reductase</fullName>
    </submittedName>
</protein>
<dbReference type="Pfam" id="PF00248">
    <property type="entry name" value="Aldo_ket_red"/>
    <property type="match status" value="1"/>
</dbReference>
<name>A0ABR1GBB4_AURAN</name>
<dbReference type="Proteomes" id="UP001363151">
    <property type="component" value="Unassembled WGS sequence"/>
</dbReference>
<dbReference type="InterPro" id="IPR036812">
    <property type="entry name" value="NAD(P)_OxRdtase_dom_sf"/>
</dbReference>
<gene>
    <name evidence="2" type="ORF">SO694_00007691</name>
</gene>
<accession>A0ABR1GBB4</accession>
<evidence type="ECO:0000313" key="2">
    <source>
        <dbReference type="EMBL" id="KAK7250389.1"/>
    </source>
</evidence>
<comment type="caution">
    <text evidence="2">The sequence shown here is derived from an EMBL/GenBank/DDBJ whole genome shotgun (WGS) entry which is preliminary data.</text>
</comment>
<dbReference type="PANTHER" id="PTHR11732">
    <property type="entry name" value="ALDO/KETO REDUCTASE"/>
    <property type="match status" value="1"/>
</dbReference>
<evidence type="ECO:0000259" key="1">
    <source>
        <dbReference type="Pfam" id="PF00248"/>
    </source>
</evidence>
<dbReference type="InterPro" id="IPR018170">
    <property type="entry name" value="Aldo/ket_reductase_CS"/>
</dbReference>
<organism evidence="2 3">
    <name type="scientific">Aureococcus anophagefferens</name>
    <name type="common">Harmful bloom alga</name>
    <dbReference type="NCBI Taxonomy" id="44056"/>
    <lineage>
        <taxon>Eukaryota</taxon>
        <taxon>Sar</taxon>
        <taxon>Stramenopiles</taxon>
        <taxon>Ochrophyta</taxon>
        <taxon>Pelagophyceae</taxon>
        <taxon>Pelagomonadales</taxon>
        <taxon>Pelagomonadaceae</taxon>
        <taxon>Aureococcus</taxon>
    </lineage>
</organism>
<dbReference type="SUPFAM" id="SSF51430">
    <property type="entry name" value="NAD(P)-linked oxidoreductase"/>
    <property type="match status" value="1"/>
</dbReference>
<dbReference type="EMBL" id="JBBJCI010000037">
    <property type="protein sequence ID" value="KAK7250389.1"/>
    <property type="molecule type" value="Genomic_DNA"/>
</dbReference>
<dbReference type="Gene3D" id="3.20.20.100">
    <property type="entry name" value="NADP-dependent oxidoreductase domain"/>
    <property type="match status" value="1"/>
</dbReference>
<proteinExistence type="predicted"/>
<evidence type="ECO:0000313" key="3">
    <source>
        <dbReference type="Proteomes" id="UP001363151"/>
    </source>
</evidence>